<dbReference type="SUPFAM" id="SSF56672">
    <property type="entry name" value="DNA/RNA polymerases"/>
    <property type="match status" value="1"/>
</dbReference>
<dbReference type="PANTHER" id="PTHR37984">
    <property type="entry name" value="PROTEIN CBG26694"/>
    <property type="match status" value="1"/>
</dbReference>
<sequence>MVVTLERKKEDDDDRQTDRQTDIEREILCAKRQRHLLLPSIDAGHLVLGNLLNTRETPKKDKNSRNWLSNIHSSPLAYDCDKNSRKNLPVDTGTEIRLIPANTPMDKEPSFFLKAEWVHPFQGMHQTYLNHSLGQFFLRAFDLLSDFLRCILVKASDFTSGPCKTSNKSDSAHLDDILISSSSKEQHLKHLTTTFQRLHHHELGINLAKSKNGAIKIHFLSHSGKSSGITPLANKVKLSQSYQFSVQQEFIGALPTKASHSKFSIEPNMELKESFNRAKSALDNATFLVHPIRDAPLALSVDASDTAI</sequence>
<dbReference type="Pfam" id="PF00078">
    <property type="entry name" value="RVT_1"/>
    <property type="match status" value="1"/>
</dbReference>
<dbReference type="InterPro" id="IPR043128">
    <property type="entry name" value="Rev_trsase/Diguanyl_cyclase"/>
</dbReference>
<dbReference type="PANTHER" id="PTHR37984:SF5">
    <property type="entry name" value="PROTEIN NYNRIN-LIKE"/>
    <property type="match status" value="1"/>
</dbReference>
<evidence type="ECO:0000259" key="1">
    <source>
        <dbReference type="Pfam" id="PF00078"/>
    </source>
</evidence>
<dbReference type="Proteomes" id="UP000675881">
    <property type="component" value="Chromosome 15"/>
</dbReference>
<dbReference type="EMBL" id="HG994594">
    <property type="protein sequence ID" value="CAF2862110.1"/>
    <property type="molecule type" value="Genomic_DNA"/>
</dbReference>
<dbReference type="GO" id="GO:0071897">
    <property type="term" value="P:DNA biosynthetic process"/>
    <property type="evidence" value="ECO:0007669"/>
    <property type="project" value="UniProtKB-ARBA"/>
</dbReference>
<reference evidence="2" key="1">
    <citation type="submission" date="2021-02" db="EMBL/GenBank/DDBJ databases">
        <authorList>
            <person name="Bekaert M."/>
        </authorList>
    </citation>
    <scope>NUCLEOTIDE SEQUENCE</scope>
    <source>
        <strain evidence="2">IoA-00</strain>
    </source>
</reference>
<dbReference type="InterPro" id="IPR043502">
    <property type="entry name" value="DNA/RNA_pol_sf"/>
</dbReference>
<gene>
    <name evidence="2" type="ORF">LSAA_5988</name>
</gene>
<dbReference type="InterPro" id="IPR000477">
    <property type="entry name" value="RT_dom"/>
</dbReference>
<proteinExistence type="predicted"/>
<dbReference type="Gene3D" id="3.30.70.270">
    <property type="match status" value="1"/>
</dbReference>
<evidence type="ECO:0000313" key="3">
    <source>
        <dbReference type="Proteomes" id="UP000675881"/>
    </source>
</evidence>
<dbReference type="AlphaFoldDB" id="A0A7R8CM62"/>
<evidence type="ECO:0000313" key="2">
    <source>
        <dbReference type="EMBL" id="CAF2862110.1"/>
    </source>
</evidence>
<organism evidence="2 3">
    <name type="scientific">Lepeophtheirus salmonis</name>
    <name type="common">Salmon louse</name>
    <name type="synonym">Caligus salmonis</name>
    <dbReference type="NCBI Taxonomy" id="72036"/>
    <lineage>
        <taxon>Eukaryota</taxon>
        <taxon>Metazoa</taxon>
        <taxon>Ecdysozoa</taxon>
        <taxon>Arthropoda</taxon>
        <taxon>Crustacea</taxon>
        <taxon>Multicrustacea</taxon>
        <taxon>Hexanauplia</taxon>
        <taxon>Copepoda</taxon>
        <taxon>Siphonostomatoida</taxon>
        <taxon>Caligidae</taxon>
        <taxon>Lepeophtheirus</taxon>
    </lineage>
</organism>
<name>A0A7R8CM62_LEPSM</name>
<feature type="non-terminal residue" evidence="2">
    <location>
        <position position="1"/>
    </location>
</feature>
<feature type="domain" description="Reverse transcriptase" evidence="1">
    <location>
        <begin position="172"/>
        <end position="222"/>
    </location>
</feature>
<protein>
    <submittedName>
        <fullName evidence="2">(salmon louse) hypothetical protein</fullName>
    </submittedName>
</protein>
<accession>A0A7R8CM62</accession>
<keyword evidence="3" id="KW-1185">Reference proteome</keyword>
<dbReference type="InterPro" id="IPR050951">
    <property type="entry name" value="Retrovirus_Pol_polyprotein"/>
</dbReference>